<evidence type="ECO:0000313" key="2">
    <source>
        <dbReference type="EnsemblMetazoa" id="Aqu2.1.30772_001"/>
    </source>
</evidence>
<feature type="compositionally biased region" description="Polar residues" evidence="1">
    <location>
        <begin position="60"/>
        <end position="75"/>
    </location>
</feature>
<reference evidence="2" key="1">
    <citation type="submission" date="2017-05" db="UniProtKB">
        <authorList>
            <consortium name="EnsemblMetazoa"/>
        </authorList>
    </citation>
    <scope>IDENTIFICATION</scope>
</reference>
<protein>
    <submittedName>
        <fullName evidence="2">Uncharacterized protein</fullName>
    </submittedName>
</protein>
<organism evidence="2">
    <name type="scientific">Amphimedon queenslandica</name>
    <name type="common">Sponge</name>
    <dbReference type="NCBI Taxonomy" id="400682"/>
    <lineage>
        <taxon>Eukaryota</taxon>
        <taxon>Metazoa</taxon>
        <taxon>Porifera</taxon>
        <taxon>Demospongiae</taxon>
        <taxon>Heteroscleromorpha</taxon>
        <taxon>Haplosclerida</taxon>
        <taxon>Niphatidae</taxon>
        <taxon>Amphimedon</taxon>
    </lineage>
</organism>
<name>A0A1X7UTS2_AMPQE</name>
<feature type="region of interest" description="Disordered" evidence="1">
    <location>
        <begin position="47"/>
        <end position="75"/>
    </location>
</feature>
<dbReference type="EnsemblMetazoa" id="Aqu2.1.30772_001">
    <property type="protein sequence ID" value="Aqu2.1.30772_001"/>
    <property type="gene ID" value="Aqu2.1.30772"/>
</dbReference>
<dbReference type="AlphaFoldDB" id="A0A1X7UTS2"/>
<evidence type="ECO:0000256" key="1">
    <source>
        <dbReference type="SAM" id="MobiDB-lite"/>
    </source>
</evidence>
<accession>A0A1X7UTS2</accession>
<dbReference type="InParanoid" id="A0A1X7UTS2"/>
<sequence>MKLIVLPFGQRALAGQTFNFPANVSEVYKSLTRPLNSDGVVLVKPPESTNATVSVPPADQTASTSSGPESARASTSTELVLKLHNQAHLLVLETYL</sequence>
<proteinExistence type="predicted"/>